<evidence type="ECO:0000313" key="6">
    <source>
        <dbReference type="EMBL" id="SDS00396.1"/>
    </source>
</evidence>
<dbReference type="InterPro" id="IPR011251">
    <property type="entry name" value="Luciferase-like_dom"/>
</dbReference>
<dbReference type="EMBL" id="LT629732">
    <property type="protein sequence ID" value="SDS00396.1"/>
    <property type="molecule type" value="Genomic_DNA"/>
</dbReference>
<evidence type="ECO:0000256" key="2">
    <source>
        <dbReference type="ARBA" id="ARBA00022643"/>
    </source>
</evidence>
<evidence type="ECO:0000256" key="4">
    <source>
        <dbReference type="ARBA" id="ARBA00023033"/>
    </source>
</evidence>
<keyword evidence="4" id="KW-0503">Monooxygenase</keyword>
<evidence type="ECO:0000259" key="5">
    <source>
        <dbReference type="Pfam" id="PF00296"/>
    </source>
</evidence>
<gene>
    <name evidence="6" type="ORF">SAMN04489717_1297</name>
</gene>
<dbReference type="Pfam" id="PF00296">
    <property type="entry name" value="Bac_luciferase"/>
    <property type="match status" value="1"/>
</dbReference>
<protein>
    <submittedName>
        <fullName evidence="6">Probable F420-dependent oxidoreductase, Rv1855c family</fullName>
    </submittedName>
</protein>
<reference evidence="6 7" key="1">
    <citation type="submission" date="2016-10" db="EMBL/GenBank/DDBJ databases">
        <authorList>
            <person name="de Groot N.N."/>
        </authorList>
    </citation>
    <scope>NUCLEOTIDE SEQUENCE [LARGE SCALE GENOMIC DNA]</scope>
    <source>
        <strain evidence="6 7">DSM 22024</strain>
    </source>
</reference>
<dbReference type="Proteomes" id="UP000198983">
    <property type="component" value="Chromosome I"/>
</dbReference>
<dbReference type="InterPro" id="IPR019952">
    <property type="entry name" value="F420_OxRdatse_Rv1855c_pred"/>
</dbReference>
<keyword evidence="2" id="KW-0288">FMN</keyword>
<dbReference type="InterPro" id="IPR050172">
    <property type="entry name" value="SsuD_RutA_monooxygenase"/>
</dbReference>
<feature type="domain" description="Luciferase-like" evidence="5">
    <location>
        <begin position="20"/>
        <end position="294"/>
    </location>
</feature>
<dbReference type="GO" id="GO:0008726">
    <property type="term" value="F:alkanesulfonate monooxygenase activity"/>
    <property type="evidence" value="ECO:0007669"/>
    <property type="project" value="TreeGrafter"/>
</dbReference>
<dbReference type="GO" id="GO:0046306">
    <property type="term" value="P:alkanesulfonate catabolic process"/>
    <property type="evidence" value="ECO:0007669"/>
    <property type="project" value="TreeGrafter"/>
</dbReference>
<dbReference type="AlphaFoldDB" id="A0A1H1NN21"/>
<proteinExistence type="predicted"/>
<keyword evidence="7" id="KW-1185">Reference proteome</keyword>
<dbReference type="InterPro" id="IPR036661">
    <property type="entry name" value="Luciferase-like_sf"/>
</dbReference>
<name>A0A1H1NN21_9ACTN</name>
<keyword evidence="1" id="KW-0285">Flavoprotein</keyword>
<evidence type="ECO:0000313" key="7">
    <source>
        <dbReference type="Proteomes" id="UP000198983"/>
    </source>
</evidence>
<dbReference type="STRING" id="117157.SAMN04489717_1297"/>
<evidence type="ECO:0000256" key="1">
    <source>
        <dbReference type="ARBA" id="ARBA00022630"/>
    </source>
</evidence>
<dbReference type="SUPFAM" id="SSF51679">
    <property type="entry name" value="Bacterial luciferase-like"/>
    <property type="match status" value="1"/>
</dbReference>
<dbReference type="NCBIfam" id="TIGR03560">
    <property type="entry name" value="F420_Rv1855c"/>
    <property type="match status" value="1"/>
</dbReference>
<dbReference type="Gene3D" id="3.20.20.30">
    <property type="entry name" value="Luciferase-like domain"/>
    <property type="match status" value="1"/>
</dbReference>
<accession>A0A1H1NN21</accession>
<dbReference type="PANTHER" id="PTHR42847:SF8">
    <property type="entry name" value="CONSERVED PROTEIN"/>
    <property type="match status" value="1"/>
</dbReference>
<sequence>MAVTRFGLQIPRFTYPGVPDAELFERVADIATTAEESGGFDSVWVMDHFYQLPGLGTEDEPMFEAYSLLSALAARTSRVRLGTMVTGVTYRNPALLAKTVTTLDVISAGRAILGIGAAWNESEHRGYGFEFPSTRERMDRLEEALQICRAMFTEDTPSFSGKYYQINEALNVPRPVTPGGPPVMIGGSGEKRTLRLVAEYGDASNIFGDLATVRHKLDVLERHCADVGRDPAEITKTKLCSMVIAPTAEEANHKVEQIRAATGFPEEQVRAMLVAGSPDQVLEQVQAHVDAGLDGLLFNMLDAHEVDNVRLAGETLARFSF</sequence>
<dbReference type="OrthoDB" id="143323at2"/>
<dbReference type="RefSeq" id="WP_092651523.1">
    <property type="nucleotide sequence ID" value="NZ_LT629732.1"/>
</dbReference>
<evidence type="ECO:0000256" key="3">
    <source>
        <dbReference type="ARBA" id="ARBA00023002"/>
    </source>
</evidence>
<keyword evidence="3" id="KW-0560">Oxidoreductase</keyword>
<dbReference type="PANTHER" id="PTHR42847">
    <property type="entry name" value="ALKANESULFONATE MONOOXYGENASE"/>
    <property type="match status" value="1"/>
</dbReference>
<organism evidence="6 7">
    <name type="scientific">Actinopolymorpha singaporensis</name>
    <dbReference type="NCBI Taxonomy" id="117157"/>
    <lineage>
        <taxon>Bacteria</taxon>
        <taxon>Bacillati</taxon>
        <taxon>Actinomycetota</taxon>
        <taxon>Actinomycetes</taxon>
        <taxon>Propionibacteriales</taxon>
        <taxon>Actinopolymorphaceae</taxon>
        <taxon>Actinopolymorpha</taxon>
    </lineage>
</organism>